<accession>A0A7Z7LXB1</accession>
<reference evidence="1 2" key="1">
    <citation type="submission" date="2018-06" db="EMBL/GenBank/DDBJ databases">
        <authorList>
            <consortium name="Pathogen Informatics"/>
            <person name="Doyle S."/>
        </authorList>
    </citation>
    <scope>NUCLEOTIDE SEQUENCE [LARGE SCALE GENOMIC DNA]</scope>
    <source>
        <strain evidence="1 2">NCTC10588</strain>
    </source>
</reference>
<comment type="caution">
    <text evidence="1">The sequence shown here is derived from an EMBL/GenBank/DDBJ whole genome shotgun (WGS) entry which is preliminary data.</text>
</comment>
<dbReference type="RefSeq" id="WP_061890136.1">
    <property type="nucleotide sequence ID" value="NZ_JBJDJV010000007.1"/>
</dbReference>
<dbReference type="Proteomes" id="UP000254876">
    <property type="component" value="Unassembled WGS sequence"/>
</dbReference>
<gene>
    <name evidence="1" type="ORF">NCTC10588_02584</name>
</gene>
<name>A0A7Z7LXB1_9FLAO</name>
<sequence>MWLNRLFNSKKAKRLTKLEYFEKFQLIELFSLLHQAEKFMKLQNNSDPEFNQFKDNLTEEIYEIECNNIADFTRIWDWFKPNHEWNKATQNEGKNLGNQIFKIADYWKRNQDFLPGTKLMLNEENGVVLDVEINGIFGKIRWDTNKENDIEDWSGLLGSFFDGGGKILNQDFKFKHINDDGTLKNNCG</sequence>
<evidence type="ECO:0000313" key="1">
    <source>
        <dbReference type="EMBL" id="STD07100.1"/>
    </source>
</evidence>
<organism evidence="1 2">
    <name type="scientific">Elizabethkingia anophelis</name>
    <dbReference type="NCBI Taxonomy" id="1117645"/>
    <lineage>
        <taxon>Bacteria</taxon>
        <taxon>Pseudomonadati</taxon>
        <taxon>Bacteroidota</taxon>
        <taxon>Flavobacteriia</taxon>
        <taxon>Flavobacteriales</taxon>
        <taxon>Weeksellaceae</taxon>
        <taxon>Elizabethkingia</taxon>
    </lineage>
</organism>
<dbReference type="EMBL" id="UFYD01000001">
    <property type="protein sequence ID" value="STD07100.1"/>
    <property type="molecule type" value="Genomic_DNA"/>
</dbReference>
<dbReference type="AlphaFoldDB" id="A0A7Z7LXB1"/>
<protein>
    <submittedName>
        <fullName evidence="1">Uncharacterized protein</fullName>
    </submittedName>
</protein>
<evidence type="ECO:0000313" key="2">
    <source>
        <dbReference type="Proteomes" id="UP000254876"/>
    </source>
</evidence>
<proteinExistence type="predicted"/>